<dbReference type="InterPro" id="IPR002500">
    <property type="entry name" value="PAPS_reduct_dom"/>
</dbReference>
<accession>A0AAD2BVS2</accession>
<comment type="caution">
    <text evidence="2">The sequence shown here is derived from an EMBL/GenBank/DDBJ whole genome shotgun (WGS) entry which is preliminary data.</text>
</comment>
<dbReference type="SUPFAM" id="SSF52402">
    <property type="entry name" value="Adenine nucleotide alpha hydrolases-like"/>
    <property type="match status" value="1"/>
</dbReference>
<gene>
    <name evidence="2" type="ORF">R77560_04427</name>
</gene>
<dbReference type="InterPro" id="IPR014729">
    <property type="entry name" value="Rossmann-like_a/b/a_fold"/>
</dbReference>
<dbReference type="Gene3D" id="3.40.50.620">
    <property type="entry name" value="HUPs"/>
    <property type="match status" value="1"/>
</dbReference>
<evidence type="ECO:0000259" key="1">
    <source>
        <dbReference type="Pfam" id="PF01507"/>
    </source>
</evidence>
<feature type="domain" description="Phosphoadenosine phosphosulphate reductase" evidence="1">
    <location>
        <begin position="48"/>
        <end position="249"/>
    </location>
</feature>
<dbReference type="InterPro" id="IPR050128">
    <property type="entry name" value="Sulfate_adenylyltrnsfr_sub2"/>
</dbReference>
<dbReference type="AlphaFoldDB" id="A0AAD2BVS2"/>
<protein>
    <recommendedName>
        <fullName evidence="1">Phosphoadenosine phosphosulphate reductase domain-containing protein</fullName>
    </recommendedName>
</protein>
<dbReference type="EMBL" id="CATZAZ010000015">
    <property type="protein sequence ID" value="CAJ0806475.1"/>
    <property type="molecule type" value="Genomic_DNA"/>
</dbReference>
<dbReference type="Proteomes" id="UP001189756">
    <property type="component" value="Unassembled WGS sequence"/>
</dbReference>
<evidence type="ECO:0000313" key="3">
    <source>
        <dbReference type="Proteomes" id="UP001189756"/>
    </source>
</evidence>
<dbReference type="GeneID" id="34794355"/>
<proteinExistence type="predicted"/>
<reference evidence="2" key="1">
    <citation type="submission" date="2023-07" db="EMBL/GenBank/DDBJ databases">
        <authorList>
            <person name="Peeters C."/>
        </authorList>
    </citation>
    <scope>NUCLEOTIDE SEQUENCE</scope>
    <source>
        <strain evidence="2">R-77560</strain>
    </source>
</reference>
<dbReference type="PANTHER" id="PTHR43196:SF2">
    <property type="entry name" value="PHOSPHOADENOSINE PHOSPHOSULFATE REDUCTASE"/>
    <property type="match status" value="1"/>
</dbReference>
<sequence>MQTLLPLNFVPRTPPASFWQPVSAKTDLPPVTTTPEVAAALSRDCVVAVGVSGGKDSVACALATARYLDEIGHTGPRVLIHSDLGRVEWRDSLPSCERLAHALGWELLVVTRQAGDMLARWEGRWQNNVKRYADLACVKLILPWSTPSMRFCTSELKVAIISSALRKRWPTQEIVNVSGIRRQESAARSKMPVSVRMPKLCRKGAEGLSWHPIIEWKVQEVFGAIADAGLQLHEAYTRYGMSRVSCAFCIMSSAADLEASVSCIDNQPVYLQMVELEAASTFGFQSGRWLADVAPHLLSTDLQAKVERAKLAAAEREALEARLPAHLLYTGGLPTAVPTFDEATLVGQIRRRVAELVGIEVRYLHAAEIRDRYAELLDRREEHAPNSLVIV</sequence>
<name>A0AAD2BVS2_9RALS</name>
<evidence type="ECO:0000313" key="2">
    <source>
        <dbReference type="EMBL" id="CAJ0806475.1"/>
    </source>
</evidence>
<dbReference type="PANTHER" id="PTHR43196">
    <property type="entry name" value="SULFATE ADENYLYLTRANSFERASE SUBUNIT 2"/>
    <property type="match status" value="1"/>
</dbReference>
<dbReference type="GO" id="GO:0003824">
    <property type="term" value="F:catalytic activity"/>
    <property type="evidence" value="ECO:0007669"/>
    <property type="project" value="InterPro"/>
</dbReference>
<dbReference type="RefSeq" id="WP_024542466.1">
    <property type="nucleotide sequence ID" value="NZ_CATZAZ010000015.1"/>
</dbReference>
<dbReference type="Pfam" id="PF01507">
    <property type="entry name" value="PAPS_reduct"/>
    <property type="match status" value="1"/>
</dbReference>
<organism evidence="2 3">
    <name type="scientific">Ralstonia thomasii</name>
    <dbReference type="NCBI Taxonomy" id="3058596"/>
    <lineage>
        <taxon>Bacteria</taxon>
        <taxon>Pseudomonadati</taxon>
        <taxon>Pseudomonadota</taxon>
        <taxon>Betaproteobacteria</taxon>
        <taxon>Burkholderiales</taxon>
        <taxon>Burkholderiaceae</taxon>
        <taxon>Ralstonia</taxon>
    </lineage>
</organism>